<dbReference type="Pfam" id="PF00069">
    <property type="entry name" value="Pkinase"/>
    <property type="match status" value="1"/>
</dbReference>
<name>D0LYB3_HALO1</name>
<dbReference type="KEGG" id="hoh:Hoch_3763"/>
<dbReference type="OrthoDB" id="9801841at2"/>
<dbReference type="Gene3D" id="1.10.510.10">
    <property type="entry name" value="Transferase(Phosphotransferase) domain 1"/>
    <property type="match status" value="1"/>
</dbReference>
<dbReference type="PANTHER" id="PTHR24347">
    <property type="entry name" value="SERINE/THREONINE-PROTEIN KINASE"/>
    <property type="match status" value="1"/>
</dbReference>
<dbReference type="InterPro" id="IPR036420">
    <property type="entry name" value="BRCT_dom_sf"/>
</dbReference>
<dbReference type="GO" id="GO:0005524">
    <property type="term" value="F:ATP binding"/>
    <property type="evidence" value="ECO:0007669"/>
    <property type="project" value="InterPro"/>
</dbReference>
<evidence type="ECO:0000259" key="1">
    <source>
        <dbReference type="PROSITE" id="PS50011"/>
    </source>
</evidence>
<dbReference type="InterPro" id="IPR011009">
    <property type="entry name" value="Kinase-like_dom_sf"/>
</dbReference>
<dbReference type="InterPro" id="IPR000719">
    <property type="entry name" value="Prot_kinase_dom"/>
</dbReference>
<dbReference type="PROSITE" id="PS50011">
    <property type="entry name" value="PROTEIN_KINASE_DOM"/>
    <property type="match status" value="1"/>
</dbReference>
<evidence type="ECO:0000313" key="2">
    <source>
        <dbReference type="EMBL" id="ACY16263.1"/>
    </source>
</evidence>
<reference evidence="2 3" key="1">
    <citation type="journal article" date="2010" name="Stand. Genomic Sci.">
        <title>Complete genome sequence of Haliangium ochraceum type strain (SMP-2).</title>
        <authorList>
            <consortium name="US DOE Joint Genome Institute (JGI-PGF)"/>
            <person name="Ivanova N."/>
            <person name="Daum C."/>
            <person name="Lang E."/>
            <person name="Abt B."/>
            <person name="Kopitz M."/>
            <person name="Saunders E."/>
            <person name="Lapidus A."/>
            <person name="Lucas S."/>
            <person name="Glavina Del Rio T."/>
            <person name="Nolan M."/>
            <person name="Tice H."/>
            <person name="Copeland A."/>
            <person name="Cheng J.F."/>
            <person name="Chen F."/>
            <person name="Bruce D."/>
            <person name="Goodwin L."/>
            <person name="Pitluck S."/>
            <person name="Mavromatis K."/>
            <person name="Pati A."/>
            <person name="Mikhailova N."/>
            <person name="Chen A."/>
            <person name="Palaniappan K."/>
            <person name="Land M."/>
            <person name="Hauser L."/>
            <person name="Chang Y.J."/>
            <person name="Jeffries C.D."/>
            <person name="Detter J.C."/>
            <person name="Brettin T."/>
            <person name="Rohde M."/>
            <person name="Goker M."/>
            <person name="Bristow J."/>
            <person name="Markowitz V."/>
            <person name="Eisen J.A."/>
            <person name="Hugenholtz P."/>
            <person name="Kyrpides N.C."/>
            <person name="Klenk H.P."/>
        </authorList>
    </citation>
    <scope>NUCLEOTIDE SEQUENCE [LARGE SCALE GENOMIC DNA]</scope>
    <source>
        <strain evidence="3">DSM 14365 / CIP 107738 / JCM 11303 / AJ 13395 / SMP-2</strain>
    </source>
</reference>
<dbReference type="AlphaFoldDB" id="D0LYB3"/>
<sequence>MLKANRVITSSVTGHRFRIGDVLGEGGFGRTYRAEEIDRRGRVTGVVCLKTTFDQASWHRESYFGELFRHSRRVIQLLDSFPLPQTSGGQHRILYCLVLELAEGGNIADYLERTSKPWSEARAKREIAALLKTLDQLHAGGATHRDLTPMNVFVCGRGVLKLGDFGIARHQVGGKLITIDAFNPQFVSRGFVAQEHRRWLAADDVFQMGQLLAMLLRGDASERITLSTLKQIDISDKTVAVIRRAIGTRSKRYGDAYEMLQELEGRGEEAVPAIRSLQGKTVAFSGALSIRRFDAEIMVLQAGGTVAHAISRKIDVLVQGGGRSPRSPGALNSKLRQTKRLIEQGQPICVIGEREFRQLIRANKR</sequence>
<dbReference type="STRING" id="502025.Hoch_3763"/>
<keyword evidence="2" id="KW-0418">Kinase</keyword>
<dbReference type="EMBL" id="CP001804">
    <property type="protein sequence ID" value="ACY16263.1"/>
    <property type="molecule type" value="Genomic_DNA"/>
</dbReference>
<proteinExistence type="predicted"/>
<dbReference type="GO" id="GO:0004674">
    <property type="term" value="F:protein serine/threonine kinase activity"/>
    <property type="evidence" value="ECO:0007669"/>
    <property type="project" value="UniProtKB-KW"/>
</dbReference>
<keyword evidence="3" id="KW-1185">Reference proteome</keyword>
<accession>D0LYB3</accession>
<dbReference type="eggNOG" id="COG0515">
    <property type="taxonomic scope" value="Bacteria"/>
</dbReference>
<feature type="domain" description="Protein kinase" evidence="1">
    <location>
        <begin position="17"/>
        <end position="271"/>
    </location>
</feature>
<keyword evidence="2" id="KW-0808">Transferase</keyword>
<dbReference type="Gene3D" id="3.40.50.10190">
    <property type="entry name" value="BRCT domain"/>
    <property type="match status" value="1"/>
</dbReference>
<keyword evidence="2" id="KW-0723">Serine/threonine-protein kinase</keyword>
<dbReference type="SUPFAM" id="SSF56112">
    <property type="entry name" value="Protein kinase-like (PK-like)"/>
    <property type="match status" value="1"/>
</dbReference>
<dbReference type="SUPFAM" id="SSF52113">
    <property type="entry name" value="BRCT domain"/>
    <property type="match status" value="1"/>
</dbReference>
<organism evidence="2 3">
    <name type="scientific">Haliangium ochraceum (strain DSM 14365 / JCM 11303 / SMP-2)</name>
    <dbReference type="NCBI Taxonomy" id="502025"/>
    <lineage>
        <taxon>Bacteria</taxon>
        <taxon>Pseudomonadati</taxon>
        <taxon>Myxococcota</taxon>
        <taxon>Polyangia</taxon>
        <taxon>Haliangiales</taxon>
        <taxon>Kofleriaceae</taxon>
        <taxon>Haliangium</taxon>
    </lineage>
</organism>
<evidence type="ECO:0000313" key="3">
    <source>
        <dbReference type="Proteomes" id="UP000001880"/>
    </source>
</evidence>
<dbReference type="Proteomes" id="UP000001880">
    <property type="component" value="Chromosome"/>
</dbReference>
<dbReference type="eggNOG" id="COG0272">
    <property type="taxonomic scope" value="Bacteria"/>
</dbReference>
<dbReference type="CDD" id="cd17748">
    <property type="entry name" value="BRCT_DNA_ligase_like"/>
    <property type="match status" value="1"/>
</dbReference>
<gene>
    <name evidence="2" type="ordered locus">Hoch_3763</name>
</gene>
<protein>
    <submittedName>
        <fullName evidence="2">Serine/threonine protein kinase</fullName>
    </submittedName>
</protein>
<dbReference type="HOGENOM" id="CLU_758136_0_0_7"/>
<dbReference type="CDD" id="cd00180">
    <property type="entry name" value="PKc"/>
    <property type="match status" value="1"/>
</dbReference>